<evidence type="ECO:0000313" key="1">
    <source>
        <dbReference type="EMBL" id="OSX78931.1"/>
    </source>
</evidence>
<gene>
    <name evidence="1" type="ORF">BU14_0094s0008</name>
</gene>
<dbReference type="AlphaFoldDB" id="A0A1X6PDG4"/>
<sequence length="43" mass="4412">MRRRVVRQPCGMVQRAAAALAPGVAAPAGSALALYWCVCVAVA</sequence>
<evidence type="ECO:0000313" key="2">
    <source>
        <dbReference type="Proteomes" id="UP000218209"/>
    </source>
</evidence>
<reference evidence="1 2" key="1">
    <citation type="submission" date="2017-03" db="EMBL/GenBank/DDBJ databases">
        <title>WGS assembly of Porphyra umbilicalis.</title>
        <authorList>
            <person name="Brawley S.H."/>
            <person name="Blouin N.A."/>
            <person name="Ficko-Blean E."/>
            <person name="Wheeler G.L."/>
            <person name="Lohr M."/>
            <person name="Goodson H.V."/>
            <person name="Jenkins J.W."/>
            <person name="Blaby-Haas C.E."/>
            <person name="Helliwell K.E."/>
            <person name="Chan C."/>
            <person name="Marriage T."/>
            <person name="Bhattacharya D."/>
            <person name="Klein A.S."/>
            <person name="Badis Y."/>
            <person name="Brodie J."/>
            <person name="Cao Y."/>
            <person name="Collen J."/>
            <person name="Dittami S.M."/>
            <person name="Gachon C.M."/>
            <person name="Green B.R."/>
            <person name="Karpowicz S."/>
            <person name="Kim J.W."/>
            <person name="Kudahl U."/>
            <person name="Lin S."/>
            <person name="Michel G."/>
            <person name="Mittag M."/>
            <person name="Olson B.J."/>
            <person name="Pangilinan J."/>
            <person name="Peng Y."/>
            <person name="Qiu H."/>
            <person name="Shu S."/>
            <person name="Singer J.T."/>
            <person name="Smith A.G."/>
            <person name="Sprecher B.N."/>
            <person name="Wagner V."/>
            <person name="Wang W."/>
            <person name="Wang Z.-Y."/>
            <person name="Yan J."/>
            <person name="Yarish C."/>
            <person name="Zoeuner-Riek S."/>
            <person name="Zhuang Y."/>
            <person name="Zou Y."/>
            <person name="Lindquist E.A."/>
            <person name="Grimwood J."/>
            <person name="Barry K."/>
            <person name="Rokhsar D.S."/>
            <person name="Schmutz J."/>
            <person name="Stiller J.W."/>
            <person name="Grossman A.R."/>
            <person name="Prochnik S.E."/>
        </authorList>
    </citation>
    <scope>NUCLEOTIDE SEQUENCE [LARGE SCALE GENOMIC DNA]</scope>
    <source>
        <strain evidence="1">4086291</strain>
    </source>
</reference>
<dbReference type="Proteomes" id="UP000218209">
    <property type="component" value="Unassembled WGS sequence"/>
</dbReference>
<keyword evidence="2" id="KW-1185">Reference proteome</keyword>
<name>A0A1X6PDG4_PORUM</name>
<dbReference type="EMBL" id="KV918801">
    <property type="protein sequence ID" value="OSX78931.1"/>
    <property type="molecule type" value="Genomic_DNA"/>
</dbReference>
<organism evidence="1 2">
    <name type="scientific">Porphyra umbilicalis</name>
    <name type="common">Purple laver</name>
    <name type="synonym">Red alga</name>
    <dbReference type="NCBI Taxonomy" id="2786"/>
    <lineage>
        <taxon>Eukaryota</taxon>
        <taxon>Rhodophyta</taxon>
        <taxon>Bangiophyceae</taxon>
        <taxon>Bangiales</taxon>
        <taxon>Bangiaceae</taxon>
        <taxon>Porphyra</taxon>
    </lineage>
</organism>
<accession>A0A1X6PDG4</accession>
<protein>
    <submittedName>
        <fullName evidence="1">Uncharacterized protein</fullName>
    </submittedName>
</protein>
<proteinExistence type="predicted"/>